<dbReference type="InterPro" id="IPR001647">
    <property type="entry name" value="HTH_TetR"/>
</dbReference>
<keyword evidence="3" id="KW-0804">Transcription</keyword>
<feature type="domain" description="HTH tetR-type" evidence="6">
    <location>
        <begin position="49"/>
        <end position="109"/>
    </location>
</feature>
<dbReference type="AlphaFoldDB" id="A0ABC8BQA0"/>
<name>A0ABC8BQA0_9ACTN</name>
<dbReference type="InterPro" id="IPR036271">
    <property type="entry name" value="Tet_transcr_reg_TetR-rel_C_sf"/>
</dbReference>
<feature type="region of interest" description="Disordered" evidence="5">
    <location>
        <begin position="15"/>
        <end position="48"/>
    </location>
</feature>
<accession>A0ABC8BQA0</accession>
<evidence type="ECO:0000256" key="5">
    <source>
        <dbReference type="SAM" id="MobiDB-lite"/>
    </source>
</evidence>
<dbReference type="InterPro" id="IPR011075">
    <property type="entry name" value="TetR_C"/>
</dbReference>
<proteinExistence type="predicted"/>
<evidence type="ECO:0000313" key="7">
    <source>
        <dbReference type="EMBL" id="ARF72551.1"/>
    </source>
</evidence>
<dbReference type="SUPFAM" id="SSF48498">
    <property type="entry name" value="Tetracyclin repressor-like, C-terminal domain"/>
    <property type="match status" value="1"/>
</dbReference>
<keyword evidence="1" id="KW-0805">Transcription regulation</keyword>
<evidence type="ECO:0000256" key="2">
    <source>
        <dbReference type="ARBA" id="ARBA00023125"/>
    </source>
</evidence>
<dbReference type="KEGG" id="kab:B7C62_09905"/>
<evidence type="ECO:0000256" key="4">
    <source>
        <dbReference type="PROSITE-ProRule" id="PRU00335"/>
    </source>
</evidence>
<dbReference type="PANTHER" id="PTHR30055">
    <property type="entry name" value="HTH-TYPE TRANSCRIPTIONAL REGULATOR RUTR"/>
    <property type="match status" value="1"/>
</dbReference>
<keyword evidence="8" id="KW-1185">Reference proteome</keyword>
<dbReference type="Proteomes" id="UP000192251">
    <property type="component" value="Chromosome"/>
</dbReference>
<dbReference type="Pfam" id="PF00440">
    <property type="entry name" value="TetR_N"/>
    <property type="match status" value="1"/>
</dbReference>
<dbReference type="GO" id="GO:0003677">
    <property type="term" value="F:DNA binding"/>
    <property type="evidence" value="ECO:0007669"/>
    <property type="project" value="UniProtKB-UniRule"/>
</dbReference>
<organism evidence="7 8">
    <name type="scientific">Kitasatospora albolonga</name>
    <dbReference type="NCBI Taxonomy" id="68173"/>
    <lineage>
        <taxon>Bacteria</taxon>
        <taxon>Bacillati</taxon>
        <taxon>Actinomycetota</taxon>
        <taxon>Actinomycetes</taxon>
        <taxon>Kitasatosporales</taxon>
        <taxon>Streptomycetaceae</taxon>
        <taxon>Kitasatospora</taxon>
    </lineage>
</organism>
<keyword evidence="2 4" id="KW-0238">DNA-binding</keyword>
<dbReference type="PROSITE" id="PS50977">
    <property type="entry name" value="HTH_TETR_2"/>
    <property type="match status" value="1"/>
</dbReference>
<dbReference type="EMBL" id="CP020563">
    <property type="protein sequence ID" value="ARF72551.1"/>
    <property type="molecule type" value="Genomic_DNA"/>
</dbReference>
<feature type="DNA-binding region" description="H-T-H motif" evidence="4">
    <location>
        <begin position="72"/>
        <end position="91"/>
    </location>
</feature>
<sequence>MDMEPPYLNPKRMLFVYGSGDGSDTPARENPGMTAQGGTEPPKGRPKDPRVDAALLDAAIEVLNESGWAAFTTTAVARRAGASTASLYRRWPSKQALAGAVARHIALDELGGIDTGSLEGDLRELLSSKRRILENTTGPALLSLMGQAPHDEELRRILHDDVYAVVRDQLETLITQAVTRGELQNPLDASRLDVLTLVLVGATVARSVFLTRPGEVDADTVETELHLLLAALPRGGVSGG</sequence>
<dbReference type="PRINTS" id="PR00455">
    <property type="entry name" value="HTHTETR"/>
</dbReference>
<evidence type="ECO:0000313" key="8">
    <source>
        <dbReference type="Proteomes" id="UP000192251"/>
    </source>
</evidence>
<dbReference type="Pfam" id="PF16859">
    <property type="entry name" value="TetR_C_11"/>
    <property type="match status" value="1"/>
</dbReference>
<dbReference type="Gene3D" id="1.10.357.10">
    <property type="entry name" value="Tetracycline Repressor, domain 2"/>
    <property type="match status" value="1"/>
</dbReference>
<dbReference type="SUPFAM" id="SSF46689">
    <property type="entry name" value="Homeodomain-like"/>
    <property type="match status" value="1"/>
</dbReference>
<evidence type="ECO:0000256" key="1">
    <source>
        <dbReference type="ARBA" id="ARBA00023015"/>
    </source>
</evidence>
<dbReference type="InterPro" id="IPR009057">
    <property type="entry name" value="Homeodomain-like_sf"/>
</dbReference>
<dbReference type="InterPro" id="IPR050109">
    <property type="entry name" value="HTH-type_TetR-like_transc_reg"/>
</dbReference>
<dbReference type="GO" id="GO:0006355">
    <property type="term" value="P:regulation of DNA-templated transcription"/>
    <property type="evidence" value="ECO:0007669"/>
    <property type="project" value="UniProtKB-ARBA"/>
</dbReference>
<evidence type="ECO:0000256" key="3">
    <source>
        <dbReference type="ARBA" id="ARBA00023163"/>
    </source>
</evidence>
<protein>
    <recommendedName>
        <fullName evidence="6">HTH tetR-type domain-containing protein</fullName>
    </recommendedName>
</protein>
<dbReference type="PANTHER" id="PTHR30055:SF148">
    <property type="entry name" value="TETR-FAMILY TRANSCRIPTIONAL REGULATOR"/>
    <property type="match status" value="1"/>
</dbReference>
<evidence type="ECO:0000259" key="6">
    <source>
        <dbReference type="PROSITE" id="PS50977"/>
    </source>
</evidence>
<gene>
    <name evidence="7" type="ORF">B7C62_09905</name>
</gene>
<dbReference type="Gene3D" id="1.10.10.60">
    <property type="entry name" value="Homeodomain-like"/>
    <property type="match status" value="1"/>
</dbReference>
<reference evidence="7 8" key="1">
    <citation type="submission" date="2017-04" db="EMBL/GenBank/DDBJ databases">
        <title>The complete genome sequence of Streptomyces albolongus YIM 101047, the producer of novel bafilomycins and novel odoriferous sesquiterpenoids.</title>
        <authorList>
            <person name="Yin M."/>
            <person name="Jiang Y."/>
        </authorList>
    </citation>
    <scope>NUCLEOTIDE SEQUENCE [LARGE SCALE GENOMIC DNA]</scope>
    <source>
        <strain evidence="7 8">YIM 101047</strain>
    </source>
</reference>